<dbReference type="Pfam" id="PF07454">
    <property type="entry name" value="SpoIIP"/>
    <property type="match status" value="1"/>
</dbReference>
<feature type="transmembrane region" description="Helical" evidence="1">
    <location>
        <begin position="324"/>
        <end position="345"/>
    </location>
</feature>
<sequence length="377" mass="42086">MREFKTKTIMNKVFIMLLFFICLIPYNVFADNMDKKGYYTVYQEGTNRIIFRISWDLNKGDNYLSSDNKYYEITRVDKSAKKAYAKFVKNVTLPEIDERISQVNFVNIPKVIGIYSTHSDESYIPSDGTSSINGHGGIYDVDRALASSLKKKGIKVLYDRTLHLPHDAYAYSRSRRTALRLLKNGAGAILDIHRDAAPKEDYIRTIKGKPATGVRLVVGKASTNRSANEQLAYKMKAIADKMSPGLVKDVFFGSGDYNQGLTPHSILLEFGTDTHTKERAIKSADMYADIIATAFFGDAYKKPTGVGNITRTTPSERRATGSGILMAFVIAAVAVVGFALISMGYGKELSSKLSKFVKEEFSNYIGKTRKGNNKDKR</sequence>
<evidence type="ECO:0000313" key="2">
    <source>
        <dbReference type="EMBL" id="SHE37856.1"/>
    </source>
</evidence>
<keyword evidence="1" id="KW-0472">Membrane</keyword>
<evidence type="ECO:0000313" key="3">
    <source>
        <dbReference type="Proteomes" id="UP000184088"/>
    </source>
</evidence>
<dbReference type="RefSeq" id="WP_234945914.1">
    <property type="nucleotide sequence ID" value="NZ_FQVH01000001.1"/>
</dbReference>
<gene>
    <name evidence="2" type="ORF">SAMN02746089_00179</name>
</gene>
<keyword evidence="1" id="KW-1133">Transmembrane helix</keyword>
<dbReference type="NCBIfam" id="TIGR02867">
    <property type="entry name" value="spore_II_P"/>
    <property type="match status" value="1"/>
</dbReference>
<organism evidence="2 3">
    <name type="scientific">Caldanaerobius fijiensis DSM 17918</name>
    <dbReference type="NCBI Taxonomy" id="1121256"/>
    <lineage>
        <taxon>Bacteria</taxon>
        <taxon>Bacillati</taxon>
        <taxon>Bacillota</taxon>
        <taxon>Clostridia</taxon>
        <taxon>Thermoanaerobacterales</taxon>
        <taxon>Thermoanaerobacteraceae</taxon>
        <taxon>Caldanaerobius</taxon>
    </lineage>
</organism>
<keyword evidence="3" id="KW-1185">Reference proteome</keyword>
<dbReference type="AlphaFoldDB" id="A0A1M4T0A4"/>
<dbReference type="Proteomes" id="UP000184088">
    <property type="component" value="Unassembled WGS sequence"/>
</dbReference>
<accession>A0A1M4T0A4</accession>
<protein>
    <submittedName>
        <fullName evidence="2">Stage II sporulation protein P</fullName>
    </submittedName>
</protein>
<reference evidence="2 3" key="1">
    <citation type="submission" date="2016-11" db="EMBL/GenBank/DDBJ databases">
        <authorList>
            <person name="Jaros S."/>
            <person name="Januszkiewicz K."/>
            <person name="Wedrychowicz H."/>
        </authorList>
    </citation>
    <scope>NUCLEOTIDE SEQUENCE [LARGE SCALE GENOMIC DNA]</scope>
    <source>
        <strain evidence="2 3">DSM 17918</strain>
    </source>
</reference>
<name>A0A1M4T0A4_9THEO</name>
<keyword evidence="1" id="KW-0812">Transmembrane</keyword>
<dbReference type="SUPFAM" id="SSF53187">
    <property type="entry name" value="Zn-dependent exopeptidases"/>
    <property type="match status" value="1"/>
</dbReference>
<proteinExistence type="predicted"/>
<dbReference type="InterPro" id="IPR010897">
    <property type="entry name" value="Spore_II_P"/>
</dbReference>
<dbReference type="EMBL" id="FQVH01000001">
    <property type="protein sequence ID" value="SHE37856.1"/>
    <property type="molecule type" value="Genomic_DNA"/>
</dbReference>
<dbReference type="STRING" id="1121256.SAMN02746089_00179"/>
<evidence type="ECO:0000256" key="1">
    <source>
        <dbReference type="SAM" id="Phobius"/>
    </source>
</evidence>